<dbReference type="Pfam" id="PF13443">
    <property type="entry name" value="HTH_26"/>
    <property type="match status" value="1"/>
</dbReference>
<evidence type="ECO:0000313" key="2">
    <source>
        <dbReference type="EMBL" id="GGH53502.1"/>
    </source>
</evidence>
<dbReference type="SMART" id="SM00530">
    <property type="entry name" value="HTH_XRE"/>
    <property type="match status" value="1"/>
</dbReference>
<protein>
    <recommendedName>
        <fullName evidence="1">HTH cro/C1-type domain-containing protein</fullName>
    </recommendedName>
</protein>
<dbReference type="PROSITE" id="PS50943">
    <property type="entry name" value="HTH_CROC1"/>
    <property type="match status" value="1"/>
</dbReference>
<dbReference type="EMBL" id="BMIA01000006">
    <property type="protein sequence ID" value="GGH53502.1"/>
    <property type="molecule type" value="Genomic_DNA"/>
</dbReference>
<gene>
    <name evidence="2" type="ORF">GCM10007423_59040</name>
</gene>
<comment type="caution">
    <text evidence="2">The sequence shown here is derived from an EMBL/GenBank/DDBJ whole genome shotgun (WGS) entry which is preliminary data.</text>
</comment>
<dbReference type="PANTHER" id="PTHR40455">
    <property type="entry name" value="ANTITOXIN HIGA"/>
    <property type="match status" value="1"/>
</dbReference>
<organism evidence="2 3">
    <name type="scientific">Dyadobacter endophyticus</name>
    <dbReference type="NCBI Taxonomy" id="1749036"/>
    <lineage>
        <taxon>Bacteria</taxon>
        <taxon>Pseudomonadati</taxon>
        <taxon>Bacteroidota</taxon>
        <taxon>Cytophagia</taxon>
        <taxon>Cytophagales</taxon>
        <taxon>Spirosomataceae</taxon>
        <taxon>Dyadobacter</taxon>
    </lineage>
</organism>
<dbReference type="InterPro" id="IPR010982">
    <property type="entry name" value="Lambda_DNA-bd_dom_sf"/>
</dbReference>
<evidence type="ECO:0000259" key="1">
    <source>
        <dbReference type="PROSITE" id="PS50943"/>
    </source>
</evidence>
<evidence type="ECO:0000313" key="3">
    <source>
        <dbReference type="Proteomes" id="UP000600214"/>
    </source>
</evidence>
<reference evidence="3" key="1">
    <citation type="journal article" date="2019" name="Int. J. Syst. Evol. Microbiol.">
        <title>The Global Catalogue of Microorganisms (GCM) 10K type strain sequencing project: providing services to taxonomists for standard genome sequencing and annotation.</title>
        <authorList>
            <consortium name="The Broad Institute Genomics Platform"/>
            <consortium name="The Broad Institute Genome Sequencing Center for Infectious Disease"/>
            <person name="Wu L."/>
            <person name="Ma J."/>
        </authorList>
    </citation>
    <scope>NUCLEOTIDE SEQUENCE [LARGE SCALE GENOMIC DNA]</scope>
    <source>
        <strain evidence="3">CGMCC 1.15288</strain>
    </source>
</reference>
<dbReference type="CDD" id="cd00093">
    <property type="entry name" value="HTH_XRE"/>
    <property type="match status" value="1"/>
</dbReference>
<keyword evidence="3" id="KW-1185">Reference proteome</keyword>
<proteinExistence type="predicted"/>
<dbReference type="PANTHER" id="PTHR40455:SF1">
    <property type="entry name" value="ANTITOXIN HIGA"/>
    <property type="match status" value="1"/>
</dbReference>
<sequence length="161" mass="18787">MLSTHICADVDCNIQLINFNMGDLKYKVIKTKEQYYDYCRELERLDDSGEAEGKYQDEAELLMVLIEAYDNEHSTLVDFDPVEMLQSLMADHKMKAKDLAELLNVSKSYVSEILHYKKGMSKEVIRKLAERFAMRQEAFNRPYKLISDYPAMPEPEEVVTE</sequence>
<dbReference type="InterPro" id="IPR039060">
    <property type="entry name" value="Antitox_HigA"/>
</dbReference>
<dbReference type="SUPFAM" id="SSF47413">
    <property type="entry name" value="lambda repressor-like DNA-binding domains"/>
    <property type="match status" value="1"/>
</dbReference>
<dbReference type="Gene3D" id="1.10.260.40">
    <property type="entry name" value="lambda repressor-like DNA-binding domains"/>
    <property type="match status" value="1"/>
</dbReference>
<accession>A0ABQ1Z8Q8</accession>
<dbReference type="Proteomes" id="UP000600214">
    <property type="component" value="Unassembled WGS sequence"/>
</dbReference>
<name>A0ABQ1Z8Q8_9BACT</name>
<feature type="domain" description="HTH cro/C1-type" evidence="1">
    <location>
        <begin position="85"/>
        <end position="139"/>
    </location>
</feature>
<dbReference type="InterPro" id="IPR001387">
    <property type="entry name" value="Cro/C1-type_HTH"/>
</dbReference>